<sequence length="811" mass="91634">MSNKQIFQVYHGPGNVRYGPTGVDLSDFIVSERGIDRPAERSVPSIKGWLMRGLRVDPQTSDITINVIVSRATEGFYSELMPVQNSRVWRWYLENALQRGWPLALVPFVHPKDPSVQMNMDDGEGPSAEVNETSVEEVNPREDGGVVAPVGIQPGGVADEGETVGAIVDEMEREDSDNERVEEGDSSDDETDINPAEWASEDFSGLIVSEEDSVKWEYKENEVIQGAIYSRAEDMKEAVKHFAVSLHREFWVAKSNRSQYEVRCVKEKDGCPWSVHAYKGKWKDYWTVSVVTKHTCFLPGVQKYHRNITCAFVASEMYAHVIDNLTYEPRSIIRHIEETYKYTISYAKAWRAKQKIIEMRFGTYEASYDNLPCLLGVIEERNPGSSYEVKKFPSIEHPSKSVLQRAFLALHACKMAFVNCRPVLCIDGTFLTGKYRGQILTAIGVDGNNQVLPMAFAFVESENTDSWYWFLKLVKTKVVANFFKQFKNKELMNMFKRLCNQNQEKKFNELWKRLDELTAKCSDQRAAAPSTAVADPPQALGPLPTDSPTLVRKTGLEIRKFSQWILHEPKEKWAKAYDTGGARYGIMTTNLAEVYNWVMRGVRGLPLVGIVEFILHGTCRFEILCQDKASRGIYHKRVKQECVLKADGTCHCSCAKPKLLHRPCTHVIAAAAECGIPDAVYVSQYFSKQAIYHTWSGEIYGFGIAGEFTETNDEVLNIPDPSKLRGKAGRRRTRRIHNDMDESEAGRVKRCSKCDEHGHTYKHCPKDKEKPSAAEAGLLGLAADGARPTGEGTIFTRPRPRRRRATSGYVV</sequence>
<evidence type="ECO:0000259" key="6">
    <source>
        <dbReference type="PROSITE" id="PS50158"/>
    </source>
</evidence>
<dbReference type="Pfam" id="PF10551">
    <property type="entry name" value="MULE"/>
    <property type="match status" value="1"/>
</dbReference>
<keyword evidence="1" id="KW-0479">Metal-binding</keyword>
<evidence type="ECO:0000256" key="4">
    <source>
        <dbReference type="PROSITE-ProRule" id="PRU00047"/>
    </source>
</evidence>
<dbReference type="AlphaFoldDB" id="Q01LQ2"/>
<feature type="region of interest" description="Disordered" evidence="5">
    <location>
        <begin position="789"/>
        <end position="811"/>
    </location>
</feature>
<reference evidence="8" key="1">
    <citation type="journal article" date="2002" name="Nature">
        <title>Sequence and analysis of rice chromosome 4.</title>
        <authorList>
            <person name="Feng Q."/>
            <person name="Zhang Y."/>
            <person name="Hao P."/>
            <person name="Wang S."/>
            <person name="Fu G."/>
            <person name="Huang Y."/>
            <person name="Li Y."/>
            <person name="Zhu J."/>
            <person name="Liu Y."/>
            <person name="Hu X."/>
            <person name="Jia P."/>
            <person name="Zhang Y."/>
            <person name="Zhao Q."/>
            <person name="Ying K."/>
            <person name="Yu S."/>
            <person name="Tang Y."/>
            <person name="Weng Q."/>
            <person name="Zhang L."/>
            <person name="Lu Y."/>
            <person name="Mu J."/>
            <person name="Lu Y."/>
            <person name="Zhang L.S."/>
            <person name="Yu Z."/>
            <person name="Fan D."/>
            <person name="Liu X."/>
            <person name="Lu T."/>
            <person name="Li C."/>
            <person name="Wu Y."/>
            <person name="Sun T."/>
            <person name="Lei H."/>
            <person name="Li T."/>
            <person name="Hu H."/>
            <person name="Guan J."/>
            <person name="Wu M."/>
            <person name="Zhang R."/>
            <person name="Zhou B."/>
            <person name="Chen Z."/>
            <person name="Chen L."/>
            <person name="Jin Z."/>
            <person name="Wang R."/>
            <person name="Yin H."/>
            <person name="Cai Z."/>
            <person name="Ren S."/>
            <person name="Lv G."/>
            <person name="Gu W."/>
            <person name="Zhu G."/>
            <person name="Tu Y."/>
            <person name="Jia J."/>
            <person name="Zhang Y."/>
            <person name="Chen J."/>
            <person name="Kang H."/>
            <person name="Chen X."/>
            <person name="Shao C."/>
            <person name="Sun Y."/>
            <person name="Hu Q."/>
            <person name="Zhang X."/>
            <person name="Zhang W."/>
            <person name="Wang L."/>
            <person name="Ding C."/>
            <person name="Sheng H."/>
            <person name="Gu J."/>
            <person name="Chen S."/>
            <person name="Ni L."/>
            <person name="Zhu F."/>
            <person name="Chen W."/>
            <person name="Lan L."/>
            <person name="Lai Y."/>
            <person name="Cheng Z."/>
            <person name="Gu M."/>
            <person name="Jiang J."/>
            <person name="Li J."/>
            <person name="Hong G."/>
            <person name="Xue Y."/>
            <person name="Han B."/>
        </authorList>
    </citation>
    <scope>NUCLEOTIDE SEQUENCE</scope>
</reference>
<proteinExistence type="predicted"/>
<dbReference type="InterPro" id="IPR015401">
    <property type="entry name" value="Transposase_MuDR_N"/>
</dbReference>
<organism evidence="8">
    <name type="scientific">Oryza sativa</name>
    <name type="common">Rice</name>
    <dbReference type="NCBI Taxonomy" id="4530"/>
    <lineage>
        <taxon>Eukaryota</taxon>
        <taxon>Viridiplantae</taxon>
        <taxon>Streptophyta</taxon>
        <taxon>Embryophyta</taxon>
        <taxon>Tracheophyta</taxon>
        <taxon>Spermatophyta</taxon>
        <taxon>Magnoliopsida</taxon>
        <taxon>Liliopsida</taxon>
        <taxon>Poales</taxon>
        <taxon>Poaceae</taxon>
        <taxon>BOP clade</taxon>
        <taxon>Oryzoideae</taxon>
        <taxon>Oryzeae</taxon>
        <taxon>Oryzinae</taxon>
        <taxon>Oryza</taxon>
    </lineage>
</organism>
<dbReference type="PROSITE" id="PS50158">
    <property type="entry name" value="ZF_CCHC"/>
    <property type="match status" value="1"/>
</dbReference>
<evidence type="ECO:0000256" key="5">
    <source>
        <dbReference type="SAM" id="MobiDB-lite"/>
    </source>
</evidence>
<evidence type="ECO:0000256" key="3">
    <source>
        <dbReference type="ARBA" id="ARBA00022833"/>
    </source>
</evidence>
<dbReference type="InterPro" id="IPR001878">
    <property type="entry name" value="Znf_CCHC"/>
</dbReference>
<evidence type="ECO:0000259" key="7">
    <source>
        <dbReference type="PROSITE" id="PS50966"/>
    </source>
</evidence>
<name>Q01LQ2_ORYSA</name>
<dbReference type="PANTHER" id="PTHR31973:SF195">
    <property type="entry name" value="MUDR FAMILY TRANSPOSASE"/>
    <property type="match status" value="1"/>
</dbReference>
<dbReference type="PANTHER" id="PTHR31973">
    <property type="entry name" value="POLYPROTEIN, PUTATIVE-RELATED"/>
    <property type="match status" value="1"/>
</dbReference>
<dbReference type="InterPro" id="IPR018289">
    <property type="entry name" value="MULE_transposase_dom"/>
</dbReference>
<feature type="region of interest" description="Disordered" evidence="5">
    <location>
        <begin position="136"/>
        <end position="200"/>
    </location>
</feature>
<keyword evidence="2 4" id="KW-0863">Zinc-finger</keyword>
<dbReference type="GO" id="GO:0008270">
    <property type="term" value="F:zinc ion binding"/>
    <property type="evidence" value="ECO:0007669"/>
    <property type="project" value="UniProtKB-KW"/>
</dbReference>
<accession>Q01LQ2</accession>
<dbReference type="InterPro" id="IPR007527">
    <property type="entry name" value="Znf_SWIM"/>
</dbReference>
<keyword evidence="3" id="KW-0862">Zinc</keyword>
<feature type="domain" description="SWIM-type" evidence="7">
    <location>
        <begin position="634"/>
        <end position="675"/>
    </location>
</feature>
<protein>
    <submittedName>
        <fullName evidence="8">OSIGBa0135K14.10 protein</fullName>
    </submittedName>
</protein>
<dbReference type="EMBL" id="CR855083">
    <property type="protein sequence ID" value="CAH66313.1"/>
    <property type="molecule type" value="Genomic_DNA"/>
</dbReference>
<dbReference type="Pfam" id="PF03108">
    <property type="entry name" value="DBD_Tnp_Mut"/>
    <property type="match status" value="1"/>
</dbReference>
<dbReference type="SMART" id="SM00575">
    <property type="entry name" value="ZnF_PMZ"/>
    <property type="match status" value="1"/>
</dbReference>
<dbReference type="Pfam" id="PF09322">
    <property type="entry name" value="DUF1979"/>
    <property type="match status" value="1"/>
</dbReference>
<evidence type="ECO:0000256" key="1">
    <source>
        <dbReference type="ARBA" id="ARBA00022723"/>
    </source>
</evidence>
<gene>
    <name evidence="8" type="primary">OSIGBa0135K14.10</name>
</gene>
<dbReference type="InterPro" id="IPR006564">
    <property type="entry name" value="Znf_PMZ"/>
</dbReference>
<feature type="domain" description="CCHC-type" evidence="6">
    <location>
        <begin position="750"/>
        <end position="766"/>
    </location>
</feature>
<dbReference type="PROSITE" id="PS50966">
    <property type="entry name" value="ZF_SWIM"/>
    <property type="match status" value="1"/>
</dbReference>
<dbReference type="InterPro" id="IPR004332">
    <property type="entry name" value="Transposase_MuDR"/>
</dbReference>
<reference evidence="8" key="2">
    <citation type="submission" date="2004-10" db="EMBL/GenBank/DDBJ databases">
        <title>Chromosome-wide comparison between domesticated rice subspecies indica and japonica.</title>
        <authorList>
            <person name="Han B."/>
        </authorList>
    </citation>
    <scope>NUCLEOTIDE SEQUENCE</scope>
</reference>
<evidence type="ECO:0000256" key="2">
    <source>
        <dbReference type="ARBA" id="ARBA00022771"/>
    </source>
</evidence>
<evidence type="ECO:0000313" key="8">
    <source>
        <dbReference type="EMBL" id="CAH66313.1"/>
    </source>
</evidence>
<dbReference type="GO" id="GO:0003676">
    <property type="term" value="F:nucleic acid binding"/>
    <property type="evidence" value="ECO:0007669"/>
    <property type="project" value="InterPro"/>
</dbReference>